<feature type="region of interest" description="Disordered" evidence="1">
    <location>
        <begin position="96"/>
        <end position="115"/>
    </location>
</feature>
<evidence type="ECO:0000256" key="1">
    <source>
        <dbReference type="SAM" id="MobiDB-lite"/>
    </source>
</evidence>
<protein>
    <submittedName>
        <fullName evidence="2">Uncharacterized protein</fullName>
    </submittedName>
</protein>
<reference evidence="2 3" key="1">
    <citation type="journal article" date="2016" name="Mol. Biol. Evol.">
        <title>Comparative Genomics of Early-Diverging Mushroom-Forming Fungi Provides Insights into the Origins of Lignocellulose Decay Capabilities.</title>
        <authorList>
            <person name="Nagy L.G."/>
            <person name="Riley R."/>
            <person name="Tritt A."/>
            <person name="Adam C."/>
            <person name="Daum C."/>
            <person name="Floudas D."/>
            <person name="Sun H."/>
            <person name="Yadav J.S."/>
            <person name="Pangilinan J."/>
            <person name="Larsson K.H."/>
            <person name="Matsuura K."/>
            <person name="Barry K."/>
            <person name="Labutti K."/>
            <person name="Kuo R."/>
            <person name="Ohm R.A."/>
            <person name="Bhattacharya S.S."/>
            <person name="Shirouzu T."/>
            <person name="Yoshinaga Y."/>
            <person name="Martin F.M."/>
            <person name="Grigoriev I.V."/>
            <person name="Hibbett D.S."/>
        </authorList>
    </citation>
    <scope>NUCLEOTIDE SEQUENCE [LARGE SCALE GENOMIC DNA]</scope>
    <source>
        <strain evidence="2 3">HHB9708</strain>
    </source>
</reference>
<name>A0A164TQE8_9AGAM</name>
<organism evidence="2 3">
    <name type="scientific">Sistotremastrum niveocremeum HHB9708</name>
    <dbReference type="NCBI Taxonomy" id="1314777"/>
    <lineage>
        <taxon>Eukaryota</taxon>
        <taxon>Fungi</taxon>
        <taxon>Dikarya</taxon>
        <taxon>Basidiomycota</taxon>
        <taxon>Agaricomycotina</taxon>
        <taxon>Agaricomycetes</taxon>
        <taxon>Sistotremastrales</taxon>
        <taxon>Sistotremastraceae</taxon>
        <taxon>Sertulicium</taxon>
        <taxon>Sertulicium niveocremeum</taxon>
    </lineage>
</organism>
<dbReference type="Proteomes" id="UP000076722">
    <property type="component" value="Unassembled WGS sequence"/>
</dbReference>
<keyword evidence="3" id="KW-1185">Reference proteome</keyword>
<feature type="region of interest" description="Disordered" evidence="1">
    <location>
        <begin position="23"/>
        <end position="58"/>
    </location>
</feature>
<gene>
    <name evidence="2" type="ORF">SISNIDRAFT_550542</name>
</gene>
<evidence type="ECO:0000313" key="2">
    <source>
        <dbReference type="EMBL" id="KZS92556.1"/>
    </source>
</evidence>
<sequence length="562" mass="59081">MPSRRSSVLNLFDPLVICTTKSPETSITSVTPVHATSQDNNATPARPAANDSLPSPKDQISLTAFFNRTFSRPKETKKAISSKPPLSRLMEPLVELSDEPETPTTESPKASLEQPQVLPLIEFGSPEVIQSADSIPNVQAVSTPLPSPPVFSRSDHAPAALKESTSTPSHVFALPSSIASSSPKCITPNRHSLSPPSSIPKPRSPVDHNRPRVSSDLLNITPLDTSFDLLKGNMSFLGAADSDMSSDFDPPPPMRSKLQKEVTLPEPPAIPSAHDMDMAFGTCTTPSSEVGKSPKVAAPLNGGLLVDIEESPRTPVRSPGRSKGAGITPKSPVLRKKSPVLQVTEEIRTDIASKPSIGAKPTQIRPKALPLSKSTTVNITANEVESHIVQEKKKVAPAPRSSQENATEEKTVKDKAPAPVVAPKHKAQRVPVSSSASRIEPAAVGPVSGRTGGLVRAASTVGGAKRILVKGSLPPSSYNAREDLESNSNISRPSKLKPAGLARASSITSIRGKAGSPDIATARTVHKGSIPRPISMASRLPGPSGGLRRVATIVGKAGTTHV</sequence>
<proteinExistence type="predicted"/>
<feature type="compositionally biased region" description="Polar residues" evidence="1">
    <location>
        <begin position="23"/>
        <end position="43"/>
    </location>
</feature>
<feature type="region of interest" description="Disordered" evidence="1">
    <location>
        <begin position="146"/>
        <end position="168"/>
    </location>
</feature>
<accession>A0A164TQE8</accession>
<evidence type="ECO:0000313" key="3">
    <source>
        <dbReference type="Proteomes" id="UP000076722"/>
    </source>
</evidence>
<dbReference type="AlphaFoldDB" id="A0A164TQE8"/>
<feature type="region of interest" description="Disordered" evidence="1">
    <location>
        <begin position="180"/>
        <end position="213"/>
    </location>
</feature>
<dbReference type="EMBL" id="KV419410">
    <property type="protein sequence ID" value="KZS92556.1"/>
    <property type="molecule type" value="Genomic_DNA"/>
</dbReference>
<feature type="compositionally biased region" description="Basic and acidic residues" evidence="1">
    <location>
        <begin position="407"/>
        <end position="416"/>
    </location>
</feature>
<feature type="region of interest" description="Disordered" evidence="1">
    <location>
        <begin position="390"/>
        <end position="438"/>
    </location>
</feature>
<feature type="region of interest" description="Disordered" evidence="1">
    <location>
        <begin position="310"/>
        <end position="339"/>
    </location>
</feature>